<accession>A0A0B6Z0I3</accession>
<proteinExistence type="predicted"/>
<name>A0A0B6Z0I3_9EUPU</name>
<dbReference type="EMBL" id="HACG01015032">
    <property type="protein sequence ID" value="CEK61897.1"/>
    <property type="molecule type" value="Transcribed_RNA"/>
</dbReference>
<sequence>LLILQFVYLLSELLPHVRIFKNETQRNVSFFGLTTMDNDFDALHVMVPNLFCFFISDLHLLSDVIKVLIDLSQVFQMA</sequence>
<gene>
    <name evidence="1" type="primary">ORF43604</name>
</gene>
<reference evidence="1" key="1">
    <citation type="submission" date="2014-12" db="EMBL/GenBank/DDBJ databases">
        <title>Insight into the proteome of Arion vulgaris.</title>
        <authorList>
            <person name="Aradska J."/>
            <person name="Bulat T."/>
            <person name="Smidak R."/>
            <person name="Sarate P."/>
            <person name="Gangsoo J."/>
            <person name="Sialana F."/>
            <person name="Bilban M."/>
            <person name="Lubec G."/>
        </authorList>
    </citation>
    <scope>NUCLEOTIDE SEQUENCE</scope>
    <source>
        <tissue evidence="1">Skin</tissue>
    </source>
</reference>
<protein>
    <submittedName>
        <fullName evidence="1">Uncharacterized protein</fullName>
    </submittedName>
</protein>
<evidence type="ECO:0000313" key="1">
    <source>
        <dbReference type="EMBL" id="CEK61897.1"/>
    </source>
</evidence>
<dbReference type="AlphaFoldDB" id="A0A0B6Z0I3"/>
<feature type="non-terminal residue" evidence="1">
    <location>
        <position position="1"/>
    </location>
</feature>
<organism evidence="1">
    <name type="scientific">Arion vulgaris</name>
    <dbReference type="NCBI Taxonomy" id="1028688"/>
    <lineage>
        <taxon>Eukaryota</taxon>
        <taxon>Metazoa</taxon>
        <taxon>Spiralia</taxon>
        <taxon>Lophotrochozoa</taxon>
        <taxon>Mollusca</taxon>
        <taxon>Gastropoda</taxon>
        <taxon>Heterobranchia</taxon>
        <taxon>Euthyneura</taxon>
        <taxon>Panpulmonata</taxon>
        <taxon>Eupulmonata</taxon>
        <taxon>Stylommatophora</taxon>
        <taxon>Helicina</taxon>
        <taxon>Arionoidea</taxon>
        <taxon>Arionidae</taxon>
        <taxon>Arion</taxon>
    </lineage>
</organism>